<proteinExistence type="inferred from homology"/>
<dbReference type="PANTHER" id="PTHR42732">
    <property type="entry name" value="BETA-GALACTOSIDASE"/>
    <property type="match status" value="1"/>
</dbReference>
<dbReference type="PANTHER" id="PTHR42732:SF1">
    <property type="entry name" value="BETA-MANNOSIDASE"/>
    <property type="match status" value="1"/>
</dbReference>
<dbReference type="SUPFAM" id="SSF51445">
    <property type="entry name" value="(Trans)glycosidases"/>
    <property type="match status" value="1"/>
</dbReference>
<evidence type="ECO:0000259" key="6">
    <source>
        <dbReference type="Pfam" id="PF02836"/>
    </source>
</evidence>
<dbReference type="PROSITE" id="PS00608">
    <property type="entry name" value="GLYCOSYL_HYDROL_F2_2"/>
    <property type="match status" value="1"/>
</dbReference>
<dbReference type="Pfam" id="PF18565">
    <property type="entry name" value="Glyco_hydro2_C5"/>
    <property type="match status" value="1"/>
</dbReference>
<dbReference type="EMBL" id="LSZQ01000040">
    <property type="protein sequence ID" value="KXU35997.1"/>
    <property type="molecule type" value="Genomic_DNA"/>
</dbReference>
<dbReference type="AlphaFoldDB" id="A0A139SN66"/>
<dbReference type="GO" id="GO:0005975">
    <property type="term" value="P:carbohydrate metabolic process"/>
    <property type="evidence" value="ECO:0007669"/>
    <property type="project" value="InterPro"/>
</dbReference>
<feature type="domain" description="Glycoside hydrolase family 2 catalytic" evidence="6">
    <location>
        <begin position="325"/>
        <end position="476"/>
    </location>
</feature>
<comment type="caution">
    <text evidence="10">The sequence shown here is derived from an EMBL/GenBank/DDBJ whole genome shotgun (WGS) entry which is preliminary data.</text>
</comment>
<keyword evidence="11" id="KW-1185">Reference proteome</keyword>
<feature type="domain" description="DUF4982" evidence="8">
    <location>
        <begin position="695"/>
        <end position="752"/>
    </location>
</feature>
<dbReference type="InterPro" id="IPR023232">
    <property type="entry name" value="Glyco_hydro_2_AS"/>
</dbReference>
<protein>
    <recommendedName>
        <fullName evidence="12">Beta-galactosidase</fullName>
    </recommendedName>
</protein>
<evidence type="ECO:0000256" key="3">
    <source>
        <dbReference type="ARBA" id="ARBA00023295"/>
    </source>
</evidence>
<dbReference type="InterPro" id="IPR006104">
    <property type="entry name" value="Glyco_hydro_2_N"/>
</dbReference>
<evidence type="ECO:0000259" key="7">
    <source>
        <dbReference type="Pfam" id="PF02837"/>
    </source>
</evidence>
<dbReference type="Pfam" id="PF16355">
    <property type="entry name" value="DUF4982"/>
    <property type="match status" value="1"/>
</dbReference>
<name>A0A139SN66_9BACT</name>
<dbReference type="InterPro" id="IPR051913">
    <property type="entry name" value="GH2_Domain-Containing"/>
</dbReference>
<dbReference type="OrthoDB" id="9762066at2"/>
<dbReference type="InterPro" id="IPR006103">
    <property type="entry name" value="Glyco_hydro_2_cat"/>
</dbReference>
<dbReference type="InterPro" id="IPR006102">
    <property type="entry name" value="Ig-like_GH2"/>
</dbReference>
<keyword evidence="3" id="KW-0326">Glycosidase</keyword>
<evidence type="ECO:0000259" key="5">
    <source>
        <dbReference type="Pfam" id="PF00703"/>
    </source>
</evidence>
<organism evidence="10 11">
    <name type="scientific">Cephaloticoccus primus</name>
    <dbReference type="NCBI Taxonomy" id="1548207"/>
    <lineage>
        <taxon>Bacteria</taxon>
        <taxon>Pseudomonadati</taxon>
        <taxon>Verrucomicrobiota</taxon>
        <taxon>Opitutia</taxon>
        <taxon>Opitutales</taxon>
        <taxon>Opitutaceae</taxon>
        <taxon>Cephaloticoccus</taxon>
    </lineage>
</organism>
<feature type="domain" description="Glycoside hydrolase family 2 immunoglobulin-like beta-sandwich" evidence="5">
    <location>
        <begin position="188"/>
        <end position="285"/>
    </location>
</feature>
<gene>
    <name evidence="10" type="ORF">AXK11_04780</name>
</gene>
<dbReference type="InterPro" id="IPR040605">
    <property type="entry name" value="Glyco_hydro2_dom5"/>
</dbReference>
<dbReference type="InterPro" id="IPR036156">
    <property type="entry name" value="Beta-gal/glucu_dom_sf"/>
</dbReference>
<dbReference type="InterPro" id="IPR032311">
    <property type="entry name" value="DUF4982"/>
</dbReference>
<feature type="compositionally biased region" description="Low complexity" evidence="4">
    <location>
        <begin position="1"/>
        <end position="18"/>
    </location>
</feature>
<dbReference type="Pfam" id="PF02837">
    <property type="entry name" value="Glyco_hydro_2_N"/>
    <property type="match status" value="1"/>
</dbReference>
<dbReference type="Pfam" id="PF02836">
    <property type="entry name" value="Glyco_hydro_2_C"/>
    <property type="match status" value="1"/>
</dbReference>
<feature type="domain" description="Glycoside hydrolase family 2" evidence="9">
    <location>
        <begin position="767"/>
        <end position="869"/>
    </location>
</feature>
<dbReference type="InterPro" id="IPR008979">
    <property type="entry name" value="Galactose-bd-like_sf"/>
</dbReference>
<evidence type="ECO:0008006" key="12">
    <source>
        <dbReference type="Google" id="ProtNLM"/>
    </source>
</evidence>
<dbReference type="Pfam" id="PF00703">
    <property type="entry name" value="Glyco_hydro_2"/>
    <property type="match status" value="1"/>
</dbReference>
<reference evidence="11" key="1">
    <citation type="submission" date="2016-02" db="EMBL/GenBank/DDBJ databases">
        <authorList>
            <person name="Sanders J.G."/>
            <person name="Lin J.Y."/>
            <person name="Wertz J.T."/>
            <person name="Russell J.A."/>
            <person name="Moreau C.S."/>
            <person name="Powell S."/>
        </authorList>
    </citation>
    <scope>NUCLEOTIDE SEQUENCE [LARGE SCALE GENOMIC DNA]</scope>
    <source>
        <strain evidence="11">CAG34</strain>
    </source>
</reference>
<dbReference type="RefSeq" id="WP_068629786.1">
    <property type="nucleotide sequence ID" value="NZ_LSZQ01000040.1"/>
</dbReference>
<dbReference type="GO" id="GO:0004553">
    <property type="term" value="F:hydrolase activity, hydrolyzing O-glycosyl compounds"/>
    <property type="evidence" value="ECO:0007669"/>
    <property type="project" value="InterPro"/>
</dbReference>
<accession>A0A139SN66</accession>
<dbReference type="SUPFAM" id="SSF49303">
    <property type="entry name" value="beta-Galactosidase/glucuronidase domain"/>
    <property type="match status" value="1"/>
</dbReference>
<dbReference type="InterPro" id="IPR006101">
    <property type="entry name" value="Glyco_hydro_2"/>
</dbReference>
<evidence type="ECO:0000256" key="1">
    <source>
        <dbReference type="ARBA" id="ARBA00007401"/>
    </source>
</evidence>
<evidence type="ECO:0000259" key="9">
    <source>
        <dbReference type="Pfam" id="PF18565"/>
    </source>
</evidence>
<dbReference type="InterPro" id="IPR017853">
    <property type="entry name" value="GH"/>
</dbReference>
<dbReference type="Proteomes" id="UP000070058">
    <property type="component" value="Unassembled WGS sequence"/>
</dbReference>
<dbReference type="Gene3D" id="2.60.120.260">
    <property type="entry name" value="Galactose-binding domain-like"/>
    <property type="match status" value="1"/>
</dbReference>
<evidence type="ECO:0000313" key="10">
    <source>
        <dbReference type="EMBL" id="KXU35997.1"/>
    </source>
</evidence>
<comment type="similarity">
    <text evidence="1">Belongs to the glycosyl hydrolase 2 family.</text>
</comment>
<dbReference type="PRINTS" id="PR00132">
    <property type="entry name" value="GLHYDRLASE2"/>
</dbReference>
<feature type="region of interest" description="Disordered" evidence="4">
    <location>
        <begin position="1"/>
        <end position="22"/>
    </location>
</feature>
<feature type="domain" description="Glycosyl hydrolases family 2 sugar binding" evidence="7">
    <location>
        <begin position="80"/>
        <end position="183"/>
    </location>
</feature>
<dbReference type="InterPro" id="IPR013783">
    <property type="entry name" value="Ig-like_fold"/>
</dbReference>
<keyword evidence="2" id="KW-0378">Hydrolase</keyword>
<evidence type="ECO:0000256" key="2">
    <source>
        <dbReference type="ARBA" id="ARBA00022801"/>
    </source>
</evidence>
<dbReference type="STRING" id="1548207.AXK11_04780"/>
<dbReference type="Gene3D" id="2.60.40.10">
    <property type="entry name" value="Immunoglobulins"/>
    <property type="match status" value="3"/>
</dbReference>
<dbReference type="SUPFAM" id="SSF49785">
    <property type="entry name" value="Galactose-binding domain-like"/>
    <property type="match status" value="1"/>
</dbReference>
<sequence length="874" mass="95182">MTHASPALASSSASPSSSGGPRSKCLFDDQWRFQLGDVAGAEAARFDDSAWRTVDLPHDWSIELPRDPKAPCGSGGGFFQNGIGWYRKTIAVDPAWAGQRVVLEFEGVYCNAEVFVNGQHTGVKQPYGYIPFNVDLSEAVQAALAVGGAVPPPITIAVRVDNECQPSSRWFTGSGIYRHVWLHTFSQTHIATNDFKLTTTSLNDAEAVLRVEAGVVSTAQSAGAVSLDFAVYALDGAQVAQASAAGELAGSASRTRIVADLKIPAPQAWSPESPSLYRVVAQLRSAQSSGRGGNDTAPNEQVFDLLDEVAVTTGLRTLSWSAERGLLLNGQSIKLNGGNIHHDNGILGAAAFDRAEERKVELMKAAGFNAIRTAHNPHSTALLAACDRLGMLVLDEIFDTWEAKKTDEDYHKIFWEWYARDVEAWMRRDWNHPSVIFWSIGNEMMERATPAGLEITKKLAALVRSLDTSRPVTAALNADREDGPMWLKLDPLFAELDVGGYNYELSPRDPHEPGRPMPRNMDWAANHASDHARAPERVVMATESFQYEVFENWKTLRDHAYAVGDFVWTALDYLGEARIGGSWLPGINPHAPGTLSAWPWRGAYCGDIDLTGWRKPVSHYREIVWNDEKAGGKKLYMAVQEPPPLPQKILGGAVTLYPPAPSGDPADSPSEHPWQMASWSMVPAFPFWDWPHAAGKRVKVEVYSRYDSVRLYLNGQLVGEKPTGEAEEFRALFLVPYSAGELVAVGVEGGEERERFALKTGGPAVALRASVDRTALRADGQDLAFVEIEAVDAAGQWQLWADERISVEVSGAGQLAALGTGNVRSSVERYTDSSCTLFQGRALAVIRAGKTPGPITLRVSAPGLASTELELHAD</sequence>
<evidence type="ECO:0000259" key="8">
    <source>
        <dbReference type="Pfam" id="PF16355"/>
    </source>
</evidence>
<dbReference type="Gene3D" id="3.20.20.80">
    <property type="entry name" value="Glycosidases"/>
    <property type="match status" value="2"/>
</dbReference>
<evidence type="ECO:0000256" key="4">
    <source>
        <dbReference type="SAM" id="MobiDB-lite"/>
    </source>
</evidence>
<evidence type="ECO:0000313" key="11">
    <source>
        <dbReference type="Proteomes" id="UP000070058"/>
    </source>
</evidence>